<dbReference type="Pfam" id="PF08447">
    <property type="entry name" value="PAS_3"/>
    <property type="match status" value="2"/>
</dbReference>
<dbReference type="PANTHER" id="PTHR43304:SF1">
    <property type="entry name" value="PAC DOMAIN-CONTAINING PROTEIN"/>
    <property type="match status" value="1"/>
</dbReference>
<dbReference type="Pfam" id="PF02518">
    <property type="entry name" value="HATPase_c"/>
    <property type="match status" value="1"/>
</dbReference>
<dbReference type="InterPro" id="IPR036890">
    <property type="entry name" value="HATPase_C_sf"/>
</dbReference>
<dbReference type="CDD" id="cd00082">
    <property type="entry name" value="HisKA"/>
    <property type="match status" value="1"/>
</dbReference>
<dbReference type="NCBIfam" id="TIGR00229">
    <property type="entry name" value="sensory_box"/>
    <property type="match status" value="1"/>
</dbReference>
<dbReference type="InterPro" id="IPR000014">
    <property type="entry name" value="PAS"/>
</dbReference>
<feature type="domain" description="Histidine kinase" evidence="8">
    <location>
        <begin position="479"/>
        <end position="642"/>
    </location>
</feature>
<dbReference type="Pfam" id="PF13426">
    <property type="entry name" value="PAS_9"/>
    <property type="match status" value="1"/>
</dbReference>
<dbReference type="EMBL" id="VWOJ01000002">
    <property type="protein sequence ID" value="KAA5803445.1"/>
    <property type="molecule type" value="Genomic_DNA"/>
</dbReference>
<dbReference type="SMART" id="SM00388">
    <property type="entry name" value="HisKA"/>
    <property type="match status" value="1"/>
</dbReference>
<sequence length="806" mass="88600">MSDDKPAQTGLTVNSEAVLAALPDAAAVMDHSGSIIMVNPAFRQAFGKGPWAGRPVQDVPAPLTLRSLGDGLGLVMPGPLANTSDMPVSNEISAWTFDLASRHVRLTGPVLTLLGFPGAELTIDIDEWASRVAPADRILMSGATWSMMINGLADVEYRVRAQSGEYVWLNLRGGASEYSKDGQPVRYSGFVAGLEHRKRLDQAFIERERALGEAVSAGLAGSWNFDVKASRLTGRGLVMEWLGKPAGGGPVDPDEWLAIVHPDDQETALGVYKRLGRGEPVEVFDYRIRAKQGWRWVRTRGAVVARGKDGKALRVAGVLIDVTSERNYAAALEAEKQRFESLYRSTPVMLHSLDAQGRTLLVNDLWCARMGYSEEEARQRHGWDFFIAEDARRIREEIFPETIRKGSIDHVSLTALTRSGEPIEVRLSAFVEYDGEGQPLIAHGAFSDVSDLNEARRDLERQAAALERSNRELDRFATIASHDLQEPLRKISAFASLLSRRYQDQIDADGRQSLDYLVDAAGRMRRLIDDLLAYSRASKRDLEPEPVNLDALLTETLEGLSLMVAEARAEIDAGPLPEVQADLVLMRLLLQNLLTNALKYRKGPHVRIVVRAEREPDAWRITVADDGIGFDPRFAEKVFAPFPAPAHPRSLCRDRDRAGHLSAGGGAPWRAHLGGRRERARRALPLHPARPARRQRLTARSGGDRLTGPVKHLTGVCRGERVDHAKQAFSRKAGRKQLALRHAALKRGGQGCVHRAGMQAGADRPGRLARQFDGERADQLVEGGLGRPVAVPAAQLVIADGAHTRR</sequence>
<evidence type="ECO:0000259" key="8">
    <source>
        <dbReference type="PROSITE" id="PS50109"/>
    </source>
</evidence>
<feature type="region of interest" description="Disordered" evidence="7">
    <location>
        <begin position="681"/>
        <end position="711"/>
    </location>
</feature>
<dbReference type="SMART" id="SM00091">
    <property type="entry name" value="PAS"/>
    <property type="match status" value="2"/>
</dbReference>
<protein>
    <recommendedName>
        <fullName evidence="2">histidine kinase</fullName>
        <ecNumber evidence="2">2.7.13.3</ecNumber>
    </recommendedName>
</protein>
<dbReference type="PROSITE" id="PS50113">
    <property type="entry name" value="PAC"/>
    <property type="match status" value="2"/>
</dbReference>
<dbReference type="Gene3D" id="3.30.565.10">
    <property type="entry name" value="Histidine kinase-like ATPase, C-terminal domain"/>
    <property type="match status" value="1"/>
</dbReference>
<evidence type="ECO:0000256" key="7">
    <source>
        <dbReference type="SAM" id="MobiDB-lite"/>
    </source>
</evidence>
<feature type="compositionally biased region" description="Basic residues" evidence="7">
    <location>
        <begin position="681"/>
        <end position="697"/>
    </location>
</feature>
<evidence type="ECO:0000256" key="6">
    <source>
        <dbReference type="SAM" id="Coils"/>
    </source>
</evidence>
<dbReference type="InterPro" id="IPR036097">
    <property type="entry name" value="HisK_dim/P_sf"/>
</dbReference>
<evidence type="ECO:0000313" key="11">
    <source>
        <dbReference type="EMBL" id="KAA5803445.1"/>
    </source>
</evidence>
<feature type="region of interest" description="Disordered" evidence="7">
    <location>
        <begin position="656"/>
        <end position="675"/>
    </location>
</feature>
<dbReference type="Gene3D" id="3.30.450.20">
    <property type="entry name" value="PAS domain"/>
    <property type="match status" value="3"/>
</dbReference>
<dbReference type="PANTHER" id="PTHR43304">
    <property type="entry name" value="PHYTOCHROME-LIKE PROTEIN CPH1"/>
    <property type="match status" value="1"/>
</dbReference>
<evidence type="ECO:0000259" key="10">
    <source>
        <dbReference type="PROSITE" id="PS50113"/>
    </source>
</evidence>
<accession>A0A5M6ZGV8</accession>
<evidence type="ECO:0000259" key="9">
    <source>
        <dbReference type="PROSITE" id="PS50112"/>
    </source>
</evidence>
<gene>
    <name evidence="11" type="ORF">F1654_06460</name>
</gene>
<dbReference type="SUPFAM" id="SSF47384">
    <property type="entry name" value="Homodimeric domain of signal transducing histidine kinase"/>
    <property type="match status" value="1"/>
</dbReference>
<dbReference type="SUPFAM" id="SSF55874">
    <property type="entry name" value="ATPase domain of HSP90 chaperone/DNA topoisomerase II/histidine kinase"/>
    <property type="match status" value="1"/>
</dbReference>
<evidence type="ECO:0000256" key="4">
    <source>
        <dbReference type="ARBA" id="ARBA00022679"/>
    </source>
</evidence>
<dbReference type="AlphaFoldDB" id="A0A5M6ZGV8"/>
<dbReference type="Gene3D" id="1.10.287.130">
    <property type="match status" value="1"/>
</dbReference>
<organism evidence="11 12">
    <name type="scientific">Alkalicaulis satelles</name>
    <dbReference type="NCBI Taxonomy" id="2609175"/>
    <lineage>
        <taxon>Bacteria</taxon>
        <taxon>Pseudomonadati</taxon>
        <taxon>Pseudomonadota</taxon>
        <taxon>Alphaproteobacteria</taxon>
        <taxon>Maricaulales</taxon>
        <taxon>Maricaulaceae</taxon>
        <taxon>Alkalicaulis</taxon>
    </lineage>
</organism>
<feature type="domain" description="PAS" evidence="9">
    <location>
        <begin position="335"/>
        <end position="406"/>
    </location>
</feature>
<evidence type="ECO:0000256" key="1">
    <source>
        <dbReference type="ARBA" id="ARBA00000085"/>
    </source>
</evidence>
<name>A0A5M6ZGV8_9PROT</name>
<dbReference type="CDD" id="cd00130">
    <property type="entry name" value="PAS"/>
    <property type="match status" value="2"/>
</dbReference>
<comment type="catalytic activity">
    <reaction evidence="1">
        <text>ATP + protein L-histidine = ADP + protein N-phospho-L-histidine.</text>
        <dbReference type="EC" id="2.7.13.3"/>
    </reaction>
</comment>
<keyword evidence="3" id="KW-0597">Phosphoprotein</keyword>
<keyword evidence="5" id="KW-0418">Kinase</keyword>
<dbReference type="EC" id="2.7.13.3" evidence="2"/>
<feature type="domain" description="PAC" evidence="10">
    <location>
        <begin position="409"/>
        <end position="461"/>
    </location>
</feature>
<feature type="domain" description="PAC" evidence="10">
    <location>
        <begin position="153"/>
        <end position="206"/>
    </location>
</feature>
<dbReference type="InterPro" id="IPR003594">
    <property type="entry name" value="HATPase_dom"/>
</dbReference>
<keyword evidence="6" id="KW-0175">Coiled coil</keyword>
<dbReference type="InterPro" id="IPR052162">
    <property type="entry name" value="Sensor_kinase/Photoreceptor"/>
</dbReference>
<dbReference type="Pfam" id="PF13188">
    <property type="entry name" value="PAS_8"/>
    <property type="match status" value="1"/>
</dbReference>
<evidence type="ECO:0000256" key="2">
    <source>
        <dbReference type="ARBA" id="ARBA00012438"/>
    </source>
</evidence>
<dbReference type="InterPro" id="IPR013655">
    <property type="entry name" value="PAS_fold_3"/>
</dbReference>
<dbReference type="GO" id="GO:0000155">
    <property type="term" value="F:phosphorelay sensor kinase activity"/>
    <property type="evidence" value="ECO:0007669"/>
    <property type="project" value="InterPro"/>
</dbReference>
<dbReference type="InterPro" id="IPR000700">
    <property type="entry name" value="PAS-assoc_C"/>
</dbReference>
<dbReference type="PROSITE" id="PS50109">
    <property type="entry name" value="HIS_KIN"/>
    <property type="match status" value="1"/>
</dbReference>
<dbReference type="Proteomes" id="UP000325122">
    <property type="component" value="Unassembled WGS sequence"/>
</dbReference>
<dbReference type="InterPro" id="IPR001610">
    <property type="entry name" value="PAC"/>
</dbReference>
<dbReference type="PROSITE" id="PS50112">
    <property type="entry name" value="PAS"/>
    <property type="match status" value="1"/>
</dbReference>
<dbReference type="InterPro" id="IPR035965">
    <property type="entry name" value="PAS-like_dom_sf"/>
</dbReference>
<dbReference type="SMART" id="SM00086">
    <property type="entry name" value="PAC"/>
    <property type="match status" value="3"/>
</dbReference>
<evidence type="ECO:0000256" key="3">
    <source>
        <dbReference type="ARBA" id="ARBA00022553"/>
    </source>
</evidence>
<dbReference type="Pfam" id="PF00512">
    <property type="entry name" value="HisKA"/>
    <property type="match status" value="1"/>
</dbReference>
<dbReference type="InterPro" id="IPR003661">
    <property type="entry name" value="HisK_dim/P_dom"/>
</dbReference>
<comment type="caution">
    <text evidence="11">The sequence shown here is derived from an EMBL/GenBank/DDBJ whole genome shotgun (WGS) entry which is preliminary data.</text>
</comment>
<feature type="coiled-coil region" evidence="6">
    <location>
        <begin position="449"/>
        <end position="476"/>
    </location>
</feature>
<reference evidence="11 12" key="1">
    <citation type="submission" date="2019-09" db="EMBL/GenBank/DDBJ databases">
        <authorList>
            <person name="Kevbrin V."/>
            <person name="Grouzdev D.S."/>
        </authorList>
    </citation>
    <scope>NUCLEOTIDE SEQUENCE [LARGE SCALE GENOMIC DNA]</scope>
    <source>
        <strain evidence="11 12">G-192</strain>
    </source>
</reference>
<dbReference type="SMART" id="SM00387">
    <property type="entry name" value="HATPase_c"/>
    <property type="match status" value="1"/>
</dbReference>
<evidence type="ECO:0000313" key="12">
    <source>
        <dbReference type="Proteomes" id="UP000325122"/>
    </source>
</evidence>
<evidence type="ECO:0000256" key="5">
    <source>
        <dbReference type="ARBA" id="ARBA00022777"/>
    </source>
</evidence>
<proteinExistence type="predicted"/>
<dbReference type="SUPFAM" id="SSF55785">
    <property type="entry name" value="PYP-like sensor domain (PAS domain)"/>
    <property type="match status" value="3"/>
</dbReference>
<keyword evidence="12" id="KW-1185">Reference proteome</keyword>
<dbReference type="InterPro" id="IPR005467">
    <property type="entry name" value="His_kinase_dom"/>
</dbReference>
<keyword evidence="4" id="KW-0808">Transferase</keyword>